<dbReference type="PANTHER" id="PTHR28184">
    <property type="entry name" value="MITOCHONDRIAL HOMOLOGOUS RECOMBINATION PROTEIN 1"/>
    <property type="match status" value="1"/>
</dbReference>
<dbReference type="PANTHER" id="PTHR28184:SF1">
    <property type="entry name" value="LARGE RIBOSOMAL SUBUNIT PROTEIN ML67"/>
    <property type="match status" value="1"/>
</dbReference>
<dbReference type="OrthoDB" id="5333655at2759"/>
<keyword evidence="7" id="KW-0687">Ribonucleoprotein</keyword>
<dbReference type="InterPro" id="IPR024629">
    <property type="entry name" value="Ribosomal_mL67"/>
</dbReference>
<keyword evidence="5" id="KW-0496">Mitochondrion</keyword>
<comment type="similarity">
    <text evidence="2">Belongs to the mitochondrion-specific ribosomal protein mL67 family.</text>
</comment>
<evidence type="ECO:0000313" key="11">
    <source>
        <dbReference type="Proteomes" id="UP001140560"/>
    </source>
</evidence>
<evidence type="ECO:0000256" key="7">
    <source>
        <dbReference type="ARBA" id="ARBA00023274"/>
    </source>
</evidence>
<comment type="subcellular location">
    <subcellularLocation>
        <location evidence="1">Mitochondrion</location>
    </subcellularLocation>
</comment>
<protein>
    <recommendedName>
        <fullName evidence="8">Large ribosomal subunit protein mL67</fullName>
    </recommendedName>
</protein>
<dbReference type="GO" id="GO:0005840">
    <property type="term" value="C:ribosome"/>
    <property type="evidence" value="ECO:0007669"/>
    <property type="project" value="UniProtKB-KW"/>
</dbReference>
<sequence>MPRSLARLRYRAPPVPINFSRIDASRPHLEALLEKRVAAYVVRQSNPRHVKLQVVVNPKARRQATGQFVPAPLKPYTLRDVVDPEGKARHGEIIYVFRNDKTNQIIYSLQELLDNHHLAQLPFIGKHSKPPVLRPDEWLPHCVITFPTPEQGHSAFRKLREFRKLHELAWEKTNPEYKNLPLKQRIKKIMDQRANMAADLAEVLRLQEAHGVKMTEAQEEQQQKATEFLDKRWQSIDALANAAMAKERETDNVKWLEHQIRSHKMKLKMKHNQNEADQKRLLAAKQSLEIRLGKVQYALRKAEQFKKLQQDLAKQAAPAEVGGAETKLDDLKEQARVLREALENPDPTRSAEDLASDGELLAQHESEITVLQQAFEAKILIGTRDHYIARSVLPRVLKKPLPTPFSLEGVSVQWADMQDALYASGQWSESIEHEILALNKIRGEVALLSAEEFEIEKSNEVGRIIRALQGNEESSSYDSPRRLFESEPEPEQKRGISSYLPRLNPFKSATA</sequence>
<dbReference type="GO" id="GO:1990904">
    <property type="term" value="C:ribonucleoprotein complex"/>
    <property type="evidence" value="ECO:0007669"/>
    <property type="project" value="UniProtKB-KW"/>
</dbReference>
<name>A0A9W9CR41_9PLEO</name>
<dbReference type="GO" id="GO:0003735">
    <property type="term" value="F:structural constituent of ribosome"/>
    <property type="evidence" value="ECO:0007669"/>
    <property type="project" value="TreeGrafter"/>
</dbReference>
<dbReference type="Proteomes" id="UP001140560">
    <property type="component" value="Unassembled WGS sequence"/>
</dbReference>
<evidence type="ECO:0000256" key="4">
    <source>
        <dbReference type="ARBA" id="ARBA00023015"/>
    </source>
</evidence>
<feature type="region of interest" description="Disordered" evidence="9">
    <location>
        <begin position="471"/>
        <end position="511"/>
    </location>
</feature>
<feature type="compositionally biased region" description="Basic and acidic residues" evidence="9">
    <location>
        <begin position="479"/>
        <end position="494"/>
    </location>
</feature>
<evidence type="ECO:0000256" key="9">
    <source>
        <dbReference type="SAM" id="MobiDB-lite"/>
    </source>
</evidence>
<keyword evidence="4" id="KW-0805">Transcription regulation</keyword>
<dbReference type="GO" id="GO:0003697">
    <property type="term" value="F:single-stranded DNA binding"/>
    <property type="evidence" value="ECO:0007669"/>
    <property type="project" value="InterPro"/>
</dbReference>
<keyword evidence="3" id="KW-0689">Ribosomal protein</keyword>
<gene>
    <name evidence="10" type="ORF">N0V83_001294</name>
</gene>
<dbReference type="Pfam" id="PF12829">
    <property type="entry name" value="Mhr1"/>
    <property type="match status" value="1"/>
</dbReference>
<evidence type="ECO:0000256" key="1">
    <source>
        <dbReference type="ARBA" id="ARBA00004173"/>
    </source>
</evidence>
<reference evidence="10" key="1">
    <citation type="submission" date="2022-10" db="EMBL/GenBank/DDBJ databases">
        <title>Tapping the CABI collections for fungal endophytes: first genome assemblies for Collariella, Neodidymelliopsis, Ascochyta clinopodiicola, Didymella pomorum, Didymosphaeria variabile, Neocosmospora piperis and Neocucurbitaria cava.</title>
        <authorList>
            <person name="Hill R."/>
        </authorList>
    </citation>
    <scope>NUCLEOTIDE SEQUENCE</scope>
    <source>
        <strain evidence="10">IMI 356814</strain>
    </source>
</reference>
<keyword evidence="11" id="KW-1185">Reference proteome</keyword>
<keyword evidence="6" id="KW-0804">Transcription</keyword>
<dbReference type="GO" id="GO:0005739">
    <property type="term" value="C:mitochondrion"/>
    <property type="evidence" value="ECO:0007669"/>
    <property type="project" value="UniProtKB-SubCell"/>
</dbReference>
<dbReference type="EMBL" id="JAPEUY010000002">
    <property type="protein sequence ID" value="KAJ4376014.1"/>
    <property type="molecule type" value="Genomic_DNA"/>
</dbReference>
<evidence type="ECO:0000313" key="10">
    <source>
        <dbReference type="EMBL" id="KAJ4376014.1"/>
    </source>
</evidence>
<dbReference type="AlphaFoldDB" id="A0A9W9CR41"/>
<proteinExistence type="inferred from homology"/>
<evidence type="ECO:0000256" key="8">
    <source>
        <dbReference type="ARBA" id="ARBA00035185"/>
    </source>
</evidence>
<accession>A0A9W9CR41</accession>
<organism evidence="10 11">
    <name type="scientific">Neocucurbitaria cava</name>
    <dbReference type="NCBI Taxonomy" id="798079"/>
    <lineage>
        <taxon>Eukaryota</taxon>
        <taxon>Fungi</taxon>
        <taxon>Dikarya</taxon>
        <taxon>Ascomycota</taxon>
        <taxon>Pezizomycotina</taxon>
        <taxon>Dothideomycetes</taxon>
        <taxon>Pleosporomycetidae</taxon>
        <taxon>Pleosporales</taxon>
        <taxon>Pleosporineae</taxon>
        <taxon>Cucurbitariaceae</taxon>
        <taxon>Neocucurbitaria</taxon>
    </lineage>
</organism>
<comment type="caution">
    <text evidence="10">The sequence shown here is derived from an EMBL/GenBank/DDBJ whole genome shotgun (WGS) entry which is preliminary data.</text>
</comment>
<evidence type="ECO:0000256" key="2">
    <source>
        <dbReference type="ARBA" id="ARBA00010741"/>
    </source>
</evidence>
<evidence type="ECO:0000256" key="6">
    <source>
        <dbReference type="ARBA" id="ARBA00023163"/>
    </source>
</evidence>
<evidence type="ECO:0000256" key="3">
    <source>
        <dbReference type="ARBA" id="ARBA00022980"/>
    </source>
</evidence>
<dbReference type="GO" id="GO:0000150">
    <property type="term" value="F:DNA strand exchange activity"/>
    <property type="evidence" value="ECO:0007669"/>
    <property type="project" value="InterPro"/>
</dbReference>
<evidence type="ECO:0000256" key="5">
    <source>
        <dbReference type="ARBA" id="ARBA00023128"/>
    </source>
</evidence>